<dbReference type="NCBIfam" id="TIGR04131">
    <property type="entry name" value="Bac_Flav_CTERM"/>
    <property type="match status" value="1"/>
</dbReference>
<dbReference type="InterPro" id="IPR007110">
    <property type="entry name" value="Ig-like_dom"/>
</dbReference>
<dbReference type="Pfam" id="PF13585">
    <property type="entry name" value="CHU_C"/>
    <property type="match status" value="1"/>
</dbReference>
<dbReference type="Gene3D" id="2.60.40.10">
    <property type="entry name" value="Immunoglobulins"/>
    <property type="match status" value="2"/>
</dbReference>
<accession>A0A368P1W4</accession>
<evidence type="ECO:0000259" key="1">
    <source>
        <dbReference type="PROSITE" id="PS50835"/>
    </source>
</evidence>
<sequence length="776" mass="85139">MKNFLLIICSLSSYLLFSQNIQVDNTTHSAQELIENILINSDCISNVTVTNVVGGNFGDADTSFGYFDASGTTFPIASGLVLSTGRLSNVPGPNNTLSDDTASGWGGDSDLETVLNETDTHNATIIEFEFEAISEQISFRYLFASEEYQEGNTATCRYSDLFGFLIRPADASNYTNIALVPSTQTPVKVTTIHSGIPGSCPPINEEYFGSWNGSNAPINFNGQTTVLTASAEIRPHTTYHVKLVIADHDNYRYDSAVFLEAGSFTSNMDLGVDRLLANNNPLCENETLELYAVQQGATGYNWFKDGVQIIGENNPTYTIEEAGTYSVEITYPSACFTSGEITVEYTTNPLVNDTSLIQCDLDQNGITTYNLFDAAQSLTTNTQDIVTSFHHSTTHAEENTDAITNPTSFENTTPLQKVYARVENQYGCHSVAELTLDISNNTVNIPPFEICDNFPVDGFSDFNLNDLRTEIETQVPSGSNIEFYLSEEDALEEINSINGNFTNTVQDSQTIFVLITNSSGCYAISTVLLKTLETPNLEADEQLIYCTSTYPETIQLNAGITNDSPGNYNYEWVLDGAPIGFNTSNININETGTYTVTATHNNSGCSATRNISVSPIDAAVIESVSVNGLAPNNSVTITVSGNGEYEFALDNLNGNYQNNNIFYNVEAGEHIIYVREKKGCGITPKTINVLGFPSFFTPNGDNFNDTWMPVGVDLEFKATMTIHVFDRYGKLLKQLSPTSKGFDGTYKEKKLPASDYWYIVTFSDGQTYKGHFSLKR</sequence>
<feature type="domain" description="Ig-like" evidence="1">
    <location>
        <begin position="544"/>
        <end position="612"/>
    </location>
</feature>
<dbReference type="OrthoDB" id="9765926at2"/>
<evidence type="ECO:0000313" key="3">
    <source>
        <dbReference type="Proteomes" id="UP000252249"/>
    </source>
</evidence>
<evidence type="ECO:0000313" key="2">
    <source>
        <dbReference type="EMBL" id="RCU56842.1"/>
    </source>
</evidence>
<dbReference type="InterPro" id="IPR049804">
    <property type="entry name" value="Choice_anch_L"/>
</dbReference>
<dbReference type="AlphaFoldDB" id="A0A368P1W4"/>
<dbReference type="NCBIfam" id="NF038133">
    <property type="entry name" value="choice_anch_L"/>
    <property type="match status" value="1"/>
</dbReference>
<organism evidence="2 3">
    <name type="scientific">Oceanihabitans sediminis</name>
    <dbReference type="NCBI Taxonomy" id="1812012"/>
    <lineage>
        <taxon>Bacteria</taxon>
        <taxon>Pseudomonadati</taxon>
        <taxon>Bacteroidota</taxon>
        <taxon>Flavobacteriia</taxon>
        <taxon>Flavobacteriales</taxon>
        <taxon>Flavobacteriaceae</taxon>
        <taxon>Oceanihabitans</taxon>
    </lineage>
</organism>
<gene>
    <name evidence="2" type="ORF">DU428_10845</name>
</gene>
<proteinExistence type="predicted"/>
<dbReference type="EMBL" id="QPIG01000004">
    <property type="protein sequence ID" value="RCU56842.1"/>
    <property type="molecule type" value="Genomic_DNA"/>
</dbReference>
<dbReference type="PROSITE" id="PS50835">
    <property type="entry name" value="IG_LIKE"/>
    <property type="match status" value="1"/>
</dbReference>
<dbReference type="InterPro" id="IPR013783">
    <property type="entry name" value="Ig-like_fold"/>
</dbReference>
<dbReference type="InterPro" id="IPR026341">
    <property type="entry name" value="T9SS_type_B"/>
</dbReference>
<reference evidence="2 3" key="1">
    <citation type="submission" date="2018-07" db="EMBL/GenBank/DDBJ databases">
        <title>Oceanihabitans testaceum sp. nov., isolated from marine sediment.</title>
        <authorList>
            <person name="Li C.-M."/>
        </authorList>
    </citation>
    <scope>NUCLEOTIDE SEQUENCE [LARGE SCALE GENOMIC DNA]</scope>
    <source>
        <strain evidence="2 3">S9-10</strain>
    </source>
</reference>
<dbReference type="RefSeq" id="WP_072350723.1">
    <property type="nucleotide sequence ID" value="NZ_QNRP01000004.1"/>
</dbReference>
<comment type="caution">
    <text evidence="2">The sequence shown here is derived from an EMBL/GenBank/DDBJ whole genome shotgun (WGS) entry which is preliminary data.</text>
</comment>
<dbReference type="Proteomes" id="UP000252249">
    <property type="component" value="Unassembled WGS sequence"/>
</dbReference>
<protein>
    <recommendedName>
        <fullName evidence="1">Ig-like domain-containing protein</fullName>
    </recommendedName>
</protein>
<name>A0A368P1W4_9FLAO</name>
<keyword evidence="3" id="KW-1185">Reference proteome</keyword>